<sequence length="134" mass="14986">MKLEEFMTTKIKFVDADQSLYDAIEKMVDRRIRSLIVKFPGDTANYGVITARDIVFGVLAKGINPKDIKVSEIASKPIMCIDRNTKIYDASKLMEQSDIARVFVCEGDNIIGVVSLIDIMDASLIMRARGKHVS</sequence>
<name>A0A975BMI4_9BACT</name>
<evidence type="ECO:0000259" key="3">
    <source>
        <dbReference type="PROSITE" id="PS51371"/>
    </source>
</evidence>
<dbReference type="SUPFAM" id="SSF54631">
    <property type="entry name" value="CBS-domain pair"/>
    <property type="match status" value="1"/>
</dbReference>
<dbReference type="Pfam" id="PF00571">
    <property type="entry name" value="CBS"/>
    <property type="match status" value="2"/>
</dbReference>
<dbReference type="Gene3D" id="3.10.580.10">
    <property type="entry name" value="CBS-domain"/>
    <property type="match status" value="1"/>
</dbReference>
<evidence type="ECO:0000313" key="4">
    <source>
        <dbReference type="EMBL" id="QTA87992.1"/>
    </source>
</evidence>
<dbReference type="EMBL" id="CP061800">
    <property type="protein sequence ID" value="QTA87992.1"/>
    <property type="molecule type" value="Genomic_DNA"/>
</dbReference>
<proteinExistence type="predicted"/>
<accession>A0A975BMI4</accession>
<keyword evidence="1 2" id="KW-0129">CBS domain</keyword>
<evidence type="ECO:0000256" key="1">
    <source>
        <dbReference type="ARBA" id="ARBA00023122"/>
    </source>
</evidence>
<feature type="domain" description="CBS" evidence="3">
    <location>
        <begin position="74"/>
        <end position="134"/>
    </location>
</feature>
<dbReference type="PROSITE" id="PS51371">
    <property type="entry name" value="CBS"/>
    <property type="match status" value="2"/>
</dbReference>
<dbReference type="KEGG" id="dmm:dnm_040320"/>
<dbReference type="PANTHER" id="PTHR43080:SF2">
    <property type="entry name" value="CBS DOMAIN-CONTAINING PROTEIN"/>
    <property type="match status" value="1"/>
</dbReference>
<dbReference type="InterPro" id="IPR046342">
    <property type="entry name" value="CBS_dom_sf"/>
</dbReference>
<evidence type="ECO:0000313" key="5">
    <source>
        <dbReference type="Proteomes" id="UP000663722"/>
    </source>
</evidence>
<keyword evidence="5" id="KW-1185">Reference proteome</keyword>
<feature type="domain" description="CBS" evidence="3">
    <location>
        <begin position="7"/>
        <end position="66"/>
    </location>
</feature>
<protein>
    <submittedName>
        <fullName evidence="4">CBS domain-containing protein</fullName>
    </submittedName>
</protein>
<dbReference type="InterPro" id="IPR051257">
    <property type="entry name" value="Diverse_CBS-Domain"/>
</dbReference>
<dbReference type="Proteomes" id="UP000663722">
    <property type="component" value="Chromosome"/>
</dbReference>
<organism evidence="4 5">
    <name type="scientific">Desulfonema magnum</name>
    <dbReference type="NCBI Taxonomy" id="45655"/>
    <lineage>
        <taxon>Bacteria</taxon>
        <taxon>Pseudomonadati</taxon>
        <taxon>Thermodesulfobacteriota</taxon>
        <taxon>Desulfobacteria</taxon>
        <taxon>Desulfobacterales</taxon>
        <taxon>Desulfococcaceae</taxon>
        <taxon>Desulfonema</taxon>
    </lineage>
</organism>
<evidence type="ECO:0000256" key="2">
    <source>
        <dbReference type="PROSITE-ProRule" id="PRU00703"/>
    </source>
</evidence>
<gene>
    <name evidence="4" type="ORF">dnm_040320</name>
</gene>
<reference evidence="4" key="1">
    <citation type="journal article" date="2021" name="Microb. Physiol.">
        <title>Proteogenomic Insights into the Physiology of Marine, Sulfate-Reducing, Filamentous Desulfonema limicola and Desulfonema magnum.</title>
        <authorList>
            <person name="Schnaars V."/>
            <person name="Wohlbrand L."/>
            <person name="Scheve S."/>
            <person name="Hinrichs C."/>
            <person name="Reinhardt R."/>
            <person name="Rabus R."/>
        </authorList>
    </citation>
    <scope>NUCLEOTIDE SEQUENCE</scope>
    <source>
        <strain evidence="4">4be13</strain>
    </source>
</reference>
<dbReference type="PANTHER" id="PTHR43080">
    <property type="entry name" value="CBS DOMAIN-CONTAINING PROTEIN CBSX3, MITOCHONDRIAL"/>
    <property type="match status" value="1"/>
</dbReference>
<dbReference type="InterPro" id="IPR000644">
    <property type="entry name" value="CBS_dom"/>
</dbReference>
<dbReference type="SMART" id="SM00116">
    <property type="entry name" value="CBS"/>
    <property type="match status" value="2"/>
</dbReference>
<dbReference type="RefSeq" id="WP_207682962.1">
    <property type="nucleotide sequence ID" value="NZ_CP061800.1"/>
</dbReference>
<dbReference type="AlphaFoldDB" id="A0A975BMI4"/>